<organism evidence="1 2">
    <name type="scientific">marine gamma proteobacterium HTCC2143</name>
    <dbReference type="NCBI Taxonomy" id="247633"/>
    <lineage>
        <taxon>Bacteria</taxon>
        <taxon>Pseudomonadati</taxon>
        <taxon>Pseudomonadota</taxon>
        <taxon>Gammaproteobacteria</taxon>
        <taxon>Cellvibrionales</taxon>
        <taxon>Spongiibacteraceae</taxon>
        <taxon>BD1-7 clade</taxon>
    </lineage>
</organism>
<reference evidence="1 2" key="1">
    <citation type="journal article" date="2010" name="J. Bacteriol.">
        <title>Genome sequence of the oligotrophic marine Gammaproteobacterium HTCC2143, isolated from the Oregon Coast.</title>
        <authorList>
            <person name="Oh H.M."/>
            <person name="Kang I."/>
            <person name="Ferriera S."/>
            <person name="Giovannoni S.J."/>
            <person name="Cho J.C."/>
        </authorList>
    </citation>
    <scope>NUCLEOTIDE SEQUENCE [LARGE SCALE GENOMIC DNA]</scope>
    <source>
        <strain evidence="1 2">HTCC2143</strain>
    </source>
</reference>
<proteinExistence type="predicted"/>
<comment type="caution">
    <text evidence="1">The sequence shown here is derived from an EMBL/GenBank/DDBJ whole genome shotgun (WGS) entry which is preliminary data.</text>
</comment>
<sequence length="94" mass="10603">MNRVFLLFLHLFSALAKLIQLGGYRAVIAENLLLKQQLLINSRARKQTIKSNHSRSLGLGILFAFPEPETEDKGNKPHFPKNGHVSSLLKIIQI</sequence>
<name>A0YEL6_9GAMM</name>
<keyword evidence="2" id="KW-1185">Reference proteome</keyword>
<dbReference type="STRING" id="247633.GP2143_02974"/>
<gene>
    <name evidence="1" type="ORF">GP2143_02974</name>
</gene>
<accession>A0YEL6</accession>
<dbReference type="AlphaFoldDB" id="A0YEL6"/>
<evidence type="ECO:0000313" key="1">
    <source>
        <dbReference type="EMBL" id="EAW30852.1"/>
    </source>
</evidence>
<dbReference type="Proteomes" id="UP000004931">
    <property type="component" value="Unassembled WGS sequence"/>
</dbReference>
<protein>
    <submittedName>
        <fullName evidence="1">Uncharacterized protein</fullName>
    </submittedName>
</protein>
<dbReference type="EMBL" id="AAVT01000006">
    <property type="protein sequence ID" value="EAW30852.1"/>
    <property type="molecule type" value="Genomic_DNA"/>
</dbReference>
<evidence type="ECO:0000313" key="2">
    <source>
        <dbReference type="Proteomes" id="UP000004931"/>
    </source>
</evidence>